<protein>
    <submittedName>
        <fullName evidence="3">Pilus assembly protein</fullName>
    </submittedName>
</protein>
<keyword evidence="1" id="KW-0812">Transmembrane</keyword>
<dbReference type="Pfam" id="PF07811">
    <property type="entry name" value="TadE"/>
    <property type="match status" value="1"/>
</dbReference>
<comment type="caution">
    <text evidence="3">The sequence shown here is derived from an EMBL/GenBank/DDBJ whole genome shotgun (WGS) entry which is preliminary data.</text>
</comment>
<proteinExistence type="predicted"/>
<keyword evidence="1" id="KW-0472">Membrane</keyword>
<keyword evidence="1" id="KW-1133">Transmembrane helix</keyword>
<reference evidence="3 4" key="1">
    <citation type="submission" date="2020-12" db="EMBL/GenBank/DDBJ databases">
        <authorList>
            <person name="Lu T."/>
            <person name="Wang Q."/>
            <person name="Han X."/>
        </authorList>
    </citation>
    <scope>NUCLEOTIDE SEQUENCE [LARGE SCALE GENOMIC DNA]</scope>
    <source>
        <strain evidence="3 4">WQ 585</strain>
    </source>
</reference>
<evidence type="ECO:0000256" key="1">
    <source>
        <dbReference type="SAM" id="Phobius"/>
    </source>
</evidence>
<keyword evidence="4" id="KW-1185">Reference proteome</keyword>
<accession>A0ABS1E8J3</accession>
<name>A0ABS1E8J3_9BURK</name>
<evidence type="ECO:0000313" key="3">
    <source>
        <dbReference type="EMBL" id="MBK1779962.1"/>
    </source>
</evidence>
<dbReference type="InterPro" id="IPR012495">
    <property type="entry name" value="TadE-like_dom"/>
</dbReference>
<organism evidence="3 4">
    <name type="scientific">Advenella mandrilli</name>
    <dbReference type="NCBI Taxonomy" id="2800330"/>
    <lineage>
        <taxon>Bacteria</taxon>
        <taxon>Pseudomonadati</taxon>
        <taxon>Pseudomonadota</taxon>
        <taxon>Betaproteobacteria</taxon>
        <taxon>Burkholderiales</taxon>
        <taxon>Alcaligenaceae</taxon>
    </lineage>
</organism>
<evidence type="ECO:0000259" key="2">
    <source>
        <dbReference type="Pfam" id="PF07811"/>
    </source>
</evidence>
<gene>
    <name evidence="3" type="ORF">JHL22_01890</name>
</gene>
<feature type="domain" description="TadE-like" evidence="2">
    <location>
        <begin position="15"/>
        <end position="57"/>
    </location>
</feature>
<dbReference type="RefSeq" id="WP_200233255.1">
    <property type="nucleotide sequence ID" value="NZ_JAENGP010000002.1"/>
</dbReference>
<sequence length="166" mass="17723">MRNAAMPKTQKNQQGVAAIEFALVIITLLVICFAIVSFGMLMWTQQKVSHIAGDSARVALQLSISGDSDYASKACAHANNLVTKDFVLNGIASNVICTPKPVDCPGDEEDAHTCLKVIMKITVDDKFPLINLIQTAALLVGKDEASWKPGILSAAAIVKITNVVKT</sequence>
<evidence type="ECO:0000313" key="4">
    <source>
        <dbReference type="Proteomes" id="UP000635316"/>
    </source>
</evidence>
<feature type="transmembrane region" description="Helical" evidence="1">
    <location>
        <begin position="21"/>
        <end position="43"/>
    </location>
</feature>
<dbReference type="EMBL" id="JAENGP010000002">
    <property type="protein sequence ID" value="MBK1779962.1"/>
    <property type="molecule type" value="Genomic_DNA"/>
</dbReference>
<dbReference type="Proteomes" id="UP000635316">
    <property type="component" value="Unassembled WGS sequence"/>
</dbReference>